<dbReference type="InterPro" id="IPR003729">
    <property type="entry name" value="Bi_nuclease_dom"/>
</dbReference>
<evidence type="ECO:0000259" key="1">
    <source>
        <dbReference type="PROSITE" id="PS51658"/>
    </source>
</evidence>
<dbReference type="PROSITE" id="PS51658">
    <property type="entry name" value="BFN"/>
    <property type="match status" value="1"/>
</dbReference>
<dbReference type="InterPro" id="IPR036104">
    <property type="entry name" value="BFN_sf"/>
</dbReference>
<reference evidence="2 3" key="1">
    <citation type="submission" date="2016-12" db="EMBL/GenBank/DDBJ databases">
        <title>Discovery of methanogenic haloarchaea.</title>
        <authorList>
            <person name="Sorokin D.Y."/>
            <person name="Makarova K.S."/>
            <person name="Abbas B."/>
            <person name="Ferrer M."/>
            <person name="Golyshin P.N."/>
        </authorList>
    </citation>
    <scope>NUCLEOTIDE SEQUENCE [LARGE SCALE GENOMIC DNA]</scope>
    <source>
        <strain evidence="2">AMET1</strain>
    </source>
</reference>
<accession>A0A1Y3GA95</accession>
<gene>
    <name evidence="2" type="ORF">AMET1_1260</name>
</gene>
<dbReference type="RefSeq" id="WP_086637633.1">
    <property type="nucleotide sequence ID" value="NZ_MRZU01000004.1"/>
</dbReference>
<dbReference type="SUPFAM" id="SSF103256">
    <property type="entry name" value="Hypothetical protein TM0160"/>
    <property type="match status" value="1"/>
</dbReference>
<protein>
    <submittedName>
        <fullName evidence="2">Bifunctional nuclease with DNase and RNase activity</fullName>
    </submittedName>
</protein>
<dbReference type="Pfam" id="PF02577">
    <property type="entry name" value="BFN_dom"/>
    <property type="match status" value="1"/>
</dbReference>
<name>A0A1Y3GA95_9EURY</name>
<dbReference type="PANTHER" id="PTHR15160">
    <property type="entry name" value="VON HIPPEL-LINDAU PROTEIN"/>
    <property type="match status" value="1"/>
</dbReference>
<feature type="domain" description="BFN" evidence="1">
    <location>
        <begin position="3"/>
        <end position="138"/>
    </location>
</feature>
<organism evidence="2 3">
    <name type="scientific">Methanonatronarchaeum thermophilum</name>
    <dbReference type="NCBI Taxonomy" id="1927129"/>
    <lineage>
        <taxon>Archaea</taxon>
        <taxon>Methanobacteriati</taxon>
        <taxon>Methanobacteriota</taxon>
        <taxon>Methanonatronarchaeia</taxon>
        <taxon>Methanonatronarchaeales</taxon>
        <taxon>Methanonatronarchaeaceae</taxon>
        <taxon>Methanonatronarchaeum</taxon>
    </lineage>
</organism>
<dbReference type="OrthoDB" id="30741at2157"/>
<comment type="caution">
    <text evidence="2">The sequence shown here is derived from an EMBL/GenBank/DDBJ whole genome shotgun (WGS) entry which is preliminary data.</text>
</comment>
<sequence>MNFIEVEVYEVGRTGDGAIILLQGVDDMSEKVLPILCSPMQGGSIKMGMSQLSNSRPHSHDLFVEILNELGCALDKVLVTEMKDSVYYAELHISLYQKEECEELVIDARPSDSIAIATRVRSPIYVKKDLMEKRGVSPSSFKKKE</sequence>
<evidence type="ECO:0000313" key="3">
    <source>
        <dbReference type="Proteomes" id="UP000195137"/>
    </source>
</evidence>
<keyword evidence="3" id="KW-1185">Reference proteome</keyword>
<dbReference type="Gene3D" id="3.10.690.10">
    <property type="entry name" value="Bifunctional nuclease domain"/>
    <property type="match status" value="1"/>
</dbReference>
<dbReference type="PANTHER" id="PTHR15160:SF1">
    <property type="entry name" value="VON HIPPEL-LINDAU DISEASE TUMOR SUPPRESSOR"/>
    <property type="match status" value="1"/>
</dbReference>
<evidence type="ECO:0000313" key="2">
    <source>
        <dbReference type="EMBL" id="OUJ18348.1"/>
    </source>
</evidence>
<dbReference type="Proteomes" id="UP000195137">
    <property type="component" value="Unassembled WGS sequence"/>
</dbReference>
<proteinExistence type="predicted"/>
<dbReference type="GO" id="GO:0004518">
    <property type="term" value="F:nuclease activity"/>
    <property type="evidence" value="ECO:0007669"/>
    <property type="project" value="InterPro"/>
</dbReference>
<dbReference type="EMBL" id="MRZU01000004">
    <property type="protein sequence ID" value="OUJ18348.1"/>
    <property type="molecule type" value="Genomic_DNA"/>
</dbReference>
<dbReference type="AlphaFoldDB" id="A0A1Y3GA95"/>